<evidence type="ECO:0000256" key="4">
    <source>
        <dbReference type="PROSITE-ProRule" id="PRU00433"/>
    </source>
</evidence>
<accession>A0ABN6L8Z7</accession>
<keyword evidence="7" id="KW-1185">Reference proteome</keyword>
<keyword evidence="1 4" id="KW-0349">Heme</keyword>
<evidence type="ECO:0000259" key="5">
    <source>
        <dbReference type="PROSITE" id="PS51007"/>
    </source>
</evidence>
<dbReference type="PANTHER" id="PTHR35008:SF8">
    <property type="entry name" value="ALCOHOL DEHYDROGENASE CYTOCHROME C SUBUNIT"/>
    <property type="match status" value="1"/>
</dbReference>
<proteinExistence type="predicted"/>
<dbReference type="Proteomes" id="UP001354989">
    <property type="component" value="Chromosome"/>
</dbReference>
<evidence type="ECO:0000256" key="2">
    <source>
        <dbReference type="ARBA" id="ARBA00022723"/>
    </source>
</evidence>
<dbReference type="SUPFAM" id="SSF46626">
    <property type="entry name" value="Cytochrome c"/>
    <property type="match status" value="1"/>
</dbReference>
<dbReference type="Gene3D" id="1.10.760.10">
    <property type="entry name" value="Cytochrome c-like domain"/>
    <property type="match status" value="1"/>
</dbReference>
<dbReference type="InterPro" id="IPR051459">
    <property type="entry name" value="Cytochrome_c-type_DH"/>
</dbReference>
<dbReference type="EMBL" id="AP025292">
    <property type="protein sequence ID" value="BDC99665.1"/>
    <property type="molecule type" value="Genomic_DNA"/>
</dbReference>
<dbReference type="InterPro" id="IPR009056">
    <property type="entry name" value="Cyt_c-like_dom"/>
</dbReference>
<evidence type="ECO:0000313" key="7">
    <source>
        <dbReference type="Proteomes" id="UP001354989"/>
    </source>
</evidence>
<gene>
    <name evidence="6" type="ORF">PEPS_19460</name>
</gene>
<dbReference type="Pfam" id="PF00034">
    <property type="entry name" value="Cytochrom_C"/>
    <property type="match status" value="1"/>
</dbReference>
<evidence type="ECO:0000256" key="3">
    <source>
        <dbReference type="ARBA" id="ARBA00023004"/>
    </source>
</evidence>
<reference evidence="6 7" key="1">
    <citation type="submission" date="2021-12" db="EMBL/GenBank/DDBJ databases">
        <title>Genome sequencing of bacteria with rrn-lacking chromosome and rrn-plasmid.</title>
        <authorList>
            <person name="Anda M."/>
            <person name="Iwasaki W."/>
        </authorList>
    </citation>
    <scope>NUCLEOTIDE SEQUENCE [LARGE SCALE GENOMIC DNA]</scope>
    <source>
        <strain evidence="6 7">NBRC 101262</strain>
    </source>
</reference>
<dbReference type="InterPro" id="IPR036909">
    <property type="entry name" value="Cyt_c-like_dom_sf"/>
</dbReference>
<dbReference type="RefSeq" id="WP_332918837.1">
    <property type="nucleotide sequence ID" value="NZ_AP025292.1"/>
</dbReference>
<feature type="domain" description="Cytochrome c" evidence="5">
    <location>
        <begin position="26"/>
        <end position="114"/>
    </location>
</feature>
<evidence type="ECO:0000313" key="6">
    <source>
        <dbReference type="EMBL" id="BDC99665.1"/>
    </source>
</evidence>
<name>A0ABN6L8Z7_9BACT</name>
<dbReference type="PANTHER" id="PTHR35008">
    <property type="entry name" value="BLL4482 PROTEIN-RELATED"/>
    <property type="match status" value="1"/>
</dbReference>
<sequence length="137" mass="15274">MKKYLFLGLSLLMLFSCDPEQTKTKQYVVNGQRLYMQYCTNCHQADGRGVGKLYPPLNGSDFLKDQAATICAIRYGLKGEIMVNGQLYDQPMPAMNTLKPLDIAEIATFISITWGGGSQRVTVDQVNEILSQCKPVD</sequence>
<dbReference type="PROSITE" id="PS51257">
    <property type="entry name" value="PROKAR_LIPOPROTEIN"/>
    <property type="match status" value="1"/>
</dbReference>
<dbReference type="PROSITE" id="PS51007">
    <property type="entry name" value="CYTC"/>
    <property type="match status" value="1"/>
</dbReference>
<organism evidence="6 7">
    <name type="scientific">Persicobacter psychrovividus</name>
    <dbReference type="NCBI Taxonomy" id="387638"/>
    <lineage>
        <taxon>Bacteria</taxon>
        <taxon>Pseudomonadati</taxon>
        <taxon>Bacteroidota</taxon>
        <taxon>Cytophagia</taxon>
        <taxon>Cytophagales</taxon>
        <taxon>Persicobacteraceae</taxon>
        <taxon>Persicobacter</taxon>
    </lineage>
</organism>
<protein>
    <recommendedName>
        <fullName evidence="5">Cytochrome c domain-containing protein</fullName>
    </recommendedName>
</protein>
<keyword evidence="2 4" id="KW-0479">Metal-binding</keyword>
<keyword evidence="3 4" id="KW-0408">Iron</keyword>
<evidence type="ECO:0000256" key="1">
    <source>
        <dbReference type="ARBA" id="ARBA00022617"/>
    </source>
</evidence>